<evidence type="ECO:0000313" key="6">
    <source>
        <dbReference type="Proteomes" id="UP000034617"/>
    </source>
</evidence>
<keyword evidence="2" id="KW-0238">DNA-binding</keyword>
<dbReference type="SUPFAM" id="SSF46785">
    <property type="entry name" value="Winged helix' DNA-binding domain"/>
    <property type="match status" value="1"/>
</dbReference>
<dbReference type="GO" id="GO:0003677">
    <property type="term" value="F:DNA binding"/>
    <property type="evidence" value="ECO:0007669"/>
    <property type="project" value="UniProtKB-KW"/>
</dbReference>
<protein>
    <submittedName>
        <fullName evidence="5">MarR family protein</fullName>
    </submittedName>
</protein>
<dbReference type="Gene3D" id="1.10.10.10">
    <property type="entry name" value="Winged helix-like DNA-binding domain superfamily/Winged helix DNA-binding domain"/>
    <property type="match status" value="1"/>
</dbReference>
<dbReference type="PRINTS" id="PR00778">
    <property type="entry name" value="HTHARSR"/>
</dbReference>
<dbReference type="InterPro" id="IPR036390">
    <property type="entry name" value="WH_DNA-bd_sf"/>
</dbReference>
<dbReference type="Proteomes" id="UP000034617">
    <property type="component" value="Unassembled WGS sequence"/>
</dbReference>
<dbReference type="InterPro" id="IPR036388">
    <property type="entry name" value="WH-like_DNA-bd_sf"/>
</dbReference>
<evidence type="ECO:0000256" key="3">
    <source>
        <dbReference type="ARBA" id="ARBA00023163"/>
    </source>
</evidence>
<comment type="caution">
    <text evidence="5">The sequence shown here is derived from an EMBL/GenBank/DDBJ whole genome shotgun (WGS) entry which is preliminary data.</text>
</comment>
<dbReference type="InterPro" id="IPR051081">
    <property type="entry name" value="HTH_MetalResp_TranReg"/>
</dbReference>
<keyword evidence="3" id="KW-0804">Transcription</keyword>
<organism evidence="5 6">
    <name type="scientific">Candidatus Gottesmanbacteria bacterium GW2011_GWB1_44_11c</name>
    <dbReference type="NCBI Taxonomy" id="1618447"/>
    <lineage>
        <taxon>Bacteria</taxon>
        <taxon>Candidatus Gottesmaniibacteriota</taxon>
    </lineage>
</organism>
<dbReference type="PANTHER" id="PTHR33154:SF33">
    <property type="entry name" value="TRANSCRIPTIONAL REPRESSOR SDPR"/>
    <property type="match status" value="1"/>
</dbReference>
<dbReference type="PANTHER" id="PTHR33154">
    <property type="entry name" value="TRANSCRIPTIONAL REGULATOR, ARSR FAMILY"/>
    <property type="match status" value="1"/>
</dbReference>
<evidence type="ECO:0000259" key="4">
    <source>
        <dbReference type="PROSITE" id="PS50987"/>
    </source>
</evidence>
<proteinExistence type="predicted"/>
<dbReference type="EMBL" id="LCHM01000086">
    <property type="protein sequence ID" value="KKT33955.1"/>
    <property type="molecule type" value="Genomic_DNA"/>
</dbReference>
<evidence type="ECO:0000313" key="5">
    <source>
        <dbReference type="EMBL" id="KKT33955.1"/>
    </source>
</evidence>
<sequence>MLTGIRLKEKTKPYAKRIEGIAHPIRLSILYLLAFKDFPLHEIAENLDYPQNLVSHHISTLLSSGWVEKKKWRRYMYYHLKTRMLFDWYRLFAGTPLEKEVISKKLASKGQSVG</sequence>
<dbReference type="CDD" id="cd00090">
    <property type="entry name" value="HTH_ARSR"/>
    <property type="match status" value="1"/>
</dbReference>
<evidence type="ECO:0000256" key="1">
    <source>
        <dbReference type="ARBA" id="ARBA00023015"/>
    </source>
</evidence>
<dbReference type="AlphaFoldDB" id="A0A0G1GHC7"/>
<reference evidence="5 6" key="1">
    <citation type="journal article" date="2015" name="Nature">
        <title>rRNA introns, odd ribosomes, and small enigmatic genomes across a large radiation of phyla.</title>
        <authorList>
            <person name="Brown C.T."/>
            <person name="Hug L.A."/>
            <person name="Thomas B.C."/>
            <person name="Sharon I."/>
            <person name="Castelle C.J."/>
            <person name="Singh A."/>
            <person name="Wilkins M.J."/>
            <person name="Williams K.H."/>
            <person name="Banfield J.F."/>
        </authorList>
    </citation>
    <scope>NUCLEOTIDE SEQUENCE [LARGE SCALE GENOMIC DNA]</scope>
</reference>
<evidence type="ECO:0000256" key="2">
    <source>
        <dbReference type="ARBA" id="ARBA00023125"/>
    </source>
</evidence>
<accession>A0A0G1GHC7</accession>
<gene>
    <name evidence="5" type="ORF">UW22_C0086G0001</name>
</gene>
<dbReference type="Pfam" id="PF01022">
    <property type="entry name" value="HTH_5"/>
    <property type="match status" value="1"/>
</dbReference>
<feature type="domain" description="HTH arsR-type" evidence="4">
    <location>
        <begin position="7"/>
        <end position="100"/>
    </location>
</feature>
<name>A0A0G1GHC7_9BACT</name>
<keyword evidence="1" id="KW-0805">Transcription regulation</keyword>
<dbReference type="PROSITE" id="PS50987">
    <property type="entry name" value="HTH_ARSR_2"/>
    <property type="match status" value="1"/>
</dbReference>
<dbReference type="InterPro" id="IPR011991">
    <property type="entry name" value="ArsR-like_HTH"/>
</dbReference>
<dbReference type="GO" id="GO:0003700">
    <property type="term" value="F:DNA-binding transcription factor activity"/>
    <property type="evidence" value="ECO:0007669"/>
    <property type="project" value="InterPro"/>
</dbReference>
<dbReference type="SMART" id="SM00418">
    <property type="entry name" value="HTH_ARSR"/>
    <property type="match status" value="1"/>
</dbReference>
<dbReference type="InterPro" id="IPR001845">
    <property type="entry name" value="HTH_ArsR_DNA-bd_dom"/>
</dbReference>